<proteinExistence type="predicted"/>
<evidence type="ECO:0000313" key="2">
    <source>
        <dbReference type="Proteomes" id="UP000187261"/>
    </source>
</evidence>
<accession>A0A1U7PVR6</accession>
<organism evidence="1 2">
    <name type="scientific">Epilithonimonas bovis DSM 19482</name>
    <dbReference type="NCBI Taxonomy" id="1121284"/>
    <lineage>
        <taxon>Bacteria</taxon>
        <taxon>Pseudomonadati</taxon>
        <taxon>Bacteroidota</taxon>
        <taxon>Flavobacteriia</taxon>
        <taxon>Flavobacteriales</taxon>
        <taxon>Weeksellaceae</taxon>
        <taxon>Chryseobacterium group</taxon>
        <taxon>Epilithonimonas</taxon>
    </lineage>
</organism>
<keyword evidence="2" id="KW-1185">Reference proteome</keyword>
<dbReference type="AlphaFoldDB" id="A0A1U7PVR6"/>
<reference evidence="2" key="1">
    <citation type="submission" date="2016-10" db="EMBL/GenBank/DDBJ databases">
        <authorList>
            <person name="Varghese N."/>
            <person name="Submissions S."/>
        </authorList>
    </citation>
    <scope>NUCLEOTIDE SEQUENCE [LARGE SCALE GENOMIC DNA]</scope>
    <source>
        <strain evidence="2">DSM 19482</strain>
    </source>
</reference>
<protein>
    <submittedName>
        <fullName evidence="1">Uncharacterized protein</fullName>
    </submittedName>
</protein>
<name>A0A1U7PVR6_9FLAO</name>
<dbReference type="EMBL" id="FTPU01000013">
    <property type="protein sequence ID" value="SIT96797.1"/>
    <property type="molecule type" value="Genomic_DNA"/>
</dbReference>
<evidence type="ECO:0000313" key="1">
    <source>
        <dbReference type="EMBL" id="SIT96797.1"/>
    </source>
</evidence>
<dbReference type="STRING" id="1121284.SAMN05660493_01492"/>
<dbReference type="RefSeq" id="WP_076783000.1">
    <property type="nucleotide sequence ID" value="NZ_FTPU01000013.1"/>
</dbReference>
<sequence length="60" mass="6888">MQIDHPTHQNKKQREEAIKLLESLKANPLSKKAIVVPKGFSNDFEKFKKDIAKKKAKLNS</sequence>
<gene>
    <name evidence="1" type="ORF">SAMN05660493_01492</name>
</gene>
<dbReference type="Proteomes" id="UP000187261">
    <property type="component" value="Unassembled WGS sequence"/>
</dbReference>